<geneLocation type="plasmid" evidence="5 6">
    <name>pBB1</name>
</geneLocation>
<dbReference type="InterPro" id="IPR011711">
    <property type="entry name" value="GntR_C"/>
</dbReference>
<dbReference type="HOGENOM" id="CLU_017584_9_1_4"/>
<dbReference type="SMART" id="SM00345">
    <property type="entry name" value="HTH_GNTR"/>
    <property type="match status" value="1"/>
</dbReference>
<keyword evidence="1" id="KW-0805">Transcription regulation</keyword>
<dbReference type="Gene3D" id="1.10.10.10">
    <property type="entry name" value="Winged helix-like DNA-binding domain superfamily/Winged helix DNA-binding domain"/>
    <property type="match status" value="1"/>
</dbReference>
<dbReference type="AlphaFoldDB" id="F8GV04"/>
<dbReference type="InterPro" id="IPR008920">
    <property type="entry name" value="TF_FadR/GntR_C"/>
</dbReference>
<dbReference type="Proteomes" id="UP000006798">
    <property type="component" value="Plasmid pBB1"/>
</dbReference>
<gene>
    <name evidence="5" type="primary">nanR2</name>
    <name evidence="5" type="ordered locus">CNE_BB1p11550</name>
</gene>
<evidence type="ECO:0000259" key="4">
    <source>
        <dbReference type="PROSITE" id="PS50949"/>
    </source>
</evidence>
<dbReference type="Pfam" id="PF00392">
    <property type="entry name" value="GntR"/>
    <property type="match status" value="1"/>
</dbReference>
<proteinExistence type="predicted"/>
<dbReference type="InterPro" id="IPR036388">
    <property type="entry name" value="WH-like_DNA-bd_sf"/>
</dbReference>
<dbReference type="CDD" id="cd07377">
    <property type="entry name" value="WHTH_GntR"/>
    <property type="match status" value="1"/>
</dbReference>
<name>F8GV04_CUPNN</name>
<evidence type="ECO:0000313" key="6">
    <source>
        <dbReference type="Proteomes" id="UP000006798"/>
    </source>
</evidence>
<evidence type="ECO:0000313" key="5">
    <source>
        <dbReference type="EMBL" id="AEI82558.1"/>
    </source>
</evidence>
<organism evidence="5 6">
    <name type="scientific">Cupriavidus necator (strain ATCC 43291 / DSM 13513 / CCUG 52238 / LMG 8453 / N-1)</name>
    <name type="common">Ralstonia eutropha</name>
    <dbReference type="NCBI Taxonomy" id="1042878"/>
    <lineage>
        <taxon>Bacteria</taxon>
        <taxon>Pseudomonadati</taxon>
        <taxon>Pseudomonadota</taxon>
        <taxon>Betaproteobacteria</taxon>
        <taxon>Burkholderiales</taxon>
        <taxon>Burkholderiaceae</taxon>
        <taxon>Cupriavidus</taxon>
    </lineage>
</organism>
<dbReference type="SUPFAM" id="SSF46785">
    <property type="entry name" value="Winged helix' DNA-binding domain"/>
    <property type="match status" value="1"/>
</dbReference>
<reference evidence="5 6" key="1">
    <citation type="journal article" date="2011" name="J. Bacteriol.">
        <title>Complete genome sequence of the type strain Cupriavidus necator N-1.</title>
        <authorList>
            <person name="Poehlein A."/>
            <person name="Kusian B."/>
            <person name="Friedrich B."/>
            <person name="Daniel R."/>
            <person name="Bowien B."/>
        </authorList>
    </citation>
    <scope>NUCLEOTIDE SEQUENCE [LARGE SCALE GENOMIC DNA]</scope>
    <source>
        <strain evidence="6">ATCC 43291 / DSM 13513 / CCUG 52238 / LMG 8453 / N-1</strain>
        <plasmid evidence="5 6">pBB1</plasmid>
    </source>
</reference>
<dbReference type="InterPro" id="IPR000524">
    <property type="entry name" value="Tscrpt_reg_HTH_GntR"/>
</dbReference>
<feature type="domain" description="HTH gntR-type" evidence="4">
    <location>
        <begin position="32"/>
        <end position="101"/>
    </location>
</feature>
<dbReference type="NCBIfam" id="NF003011">
    <property type="entry name" value="PRK03837.1"/>
    <property type="match status" value="1"/>
</dbReference>
<dbReference type="GO" id="GO:0003700">
    <property type="term" value="F:DNA-binding transcription factor activity"/>
    <property type="evidence" value="ECO:0007669"/>
    <property type="project" value="InterPro"/>
</dbReference>
<dbReference type="PRINTS" id="PR00035">
    <property type="entry name" value="HTHGNTR"/>
</dbReference>
<keyword evidence="5" id="KW-0614">Plasmid</keyword>
<keyword evidence="3" id="KW-0804">Transcription</keyword>
<protein>
    <submittedName>
        <fullName evidence="5">Transcriptional regulator NanR</fullName>
    </submittedName>
</protein>
<keyword evidence="2" id="KW-0238">DNA-binding</keyword>
<accession>F8GV04</accession>
<dbReference type="SMART" id="SM00895">
    <property type="entry name" value="FCD"/>
    <property type="match status" value="1"/>
</dbReference>
<dbReference type="PROSITE" id="PS50949">
    <property type="entry name" value="HTH_GNTR"/>
    <property type="match status" value="1"/>
</dbReference>
<dbReference type="InterPro" id="IPR036390">
    <property type="entry name" value="WH_DNA-bd_sf"/>
</dbReference>
<dbReference type="GO" id="GO:0003677">
    <property type="term" value="F:DNA binding"/>
    <property type="evidence" value="ECO:0007669"/>
    <property type="project" value="UniProtKB-KW"/>
</dbReference>
<evidence type="ECO:0000256" key="3">
    <source>
        <dbReference type="ARBA" id="ARBA00023163"/>
    </source>
</evidence>
<dbReference type="SUPFAM" id="SSF48008">
    <property type="entry name" value="GntR ligand-binding domain-like"/>
    <property type="match status" value="1"/>
</dbReference>
<dbReference type="KEGG" id="cnc:CNE_BB1p11550"/>
<dbReference type="Pfam" id="PF07729">
    <property type="entry name" value="FCD"/>
    <property type="match status" value="1"/>
</dbReference>
<dbReference type="EMBL" id="CP002879">
    <property type="protein sequence ID" value="AEI82558.1"/>
    <property type="molecule type" value="Genomic_DNA"/>
</dbReference>
<dbReference type="PANTHER" id="PTHR43537">
    <property type="entry name" value="TRANSCRIPTIONAL REGULATOR, GNTR FAMILY"/>
    <property type="match status" value="1"/>
</dbReference>
<sequence>MLACHPTVHAIIWSDDIKIRRTMPTSEPIQRRRLFEDVLDRLTERIRNGEIAPGEQLPAERDLMEYYGVGRPAIREALQALERAGIIEIAHGERARVVIPTPQRLIQQIGAGAQHLLRSDPDSLEHLKGARVFLECGMAQLAAANATPDDIQRLQARLEEQRQAKDDSALFLTRDMAFHCELARISGNPIFPAIVQALFEWAREYYRGIVRAPGAEALTLAEHQRVIDAVASHDGDAASRAMREHLTRANALYRTLNGSTAAIS</sequence>
<dbReference type="Gene3D" id="1.20.120.530">
    <property type="entry name" value="GntR ligand-binding domain-like"/>
    <property type="match status" value="1"/>
</dbReference>
<evidence type="ECO:0000256" key="2">
    <source>
        <dbReference type="ARBA" id="ARBA00023125"/>
    </source>
</evidence>
<dbReference type="PANTHER" id="PTHR43537:SF53">
    <property type="entry name" value="HTH-TYPE TRANSCRIPTIONAL REPRESSOR NANR"/>
    <property type="match status" value="1"/>
</dbReference>
<evidence type="ECO:0000256" key="1">
    <source>
        <dbReference type="ARBA" id="ARBA00023015"/>
    </source>
</evidence>